<proteinExistence type="predicted"/>
<keyword evidence="2" id="KW-1185">Reference proteome</keyword>
<dbReference type="Gene3D" id="3.30.1360.120">
    <property type="entry name" value="Probable tRNA modification gtpase trme, domain 1"/>
    <property type="match status" value="1"/>
</dbReference>
<organism evidence="1 2">
    <name type="scientific">Kutzneria kofuensis</name>
    <dbReference type="NCBI Taxonomy" id="103725"/>
    <lineage>
        <taxon>Bacteria</taxon>
        <taxon>Bacillati</taxon>
        <taxon>Actinomycetota</taxon>
        <taxon>Actinomycetes</taxon>
        <taxon>Pseudonocardiales</taxon>
        <taxon>Pseudonocardiaceae</taxon>
        <taxon>Kutzneria</taxon>
    </lineage>
</organism>
<evidence type="ECO:0000313" key="1">
    <source>
        <dbReference type="EMBL" id="MBB5895593.1"/>
    </source>
</evidence>
<dbReference type="SUPFAM" id="SSF103025">
    <property type="entry name" value="Folate-binding domain"/>
    <property type="match status" value="1"/>
</dbReference>
<protein>
    <submittedName>
        <fullName evidence="1">Sarcosine oxidase subunit gamma</fullName>
        <ecNumber evidence="1">1.5.3.1</ecNumber>
    </submittedName>
</protein>
<gene>
    <name evidence="1" type="ORF">BJ998_006789</name>
</gene>
<dbReference type="EMBL" id="JACHIR010000001">
    <property type="protein sequence ID" value="MBB5895593.1"/>
    <property type="molecule type" value="Genomic_DNA"/>
</dbReference>
<dbReference type="InterPro" id="IPR007375">
    <property type="entry name" value="SoxG"/>
</dbReference>
<dbReference type="Proteomes" id="UP000585638">
    <property type="component" value="Unassembled WGS sequence"/>
</dbReference>
<dbReference type="RefSeq" id="WP_184867365.1">
    <property type="nucleotide sequence ID" value="NZ_BAAAWY010000098.1"/>
</dbReference>
<dbReference type="AlphaFoldDB" id="A0A7W9KNK8"/>
<evidence type="ECO:0000313" key="2">
    <source>
        <dbReference type="Proteomes" id="UP000585638"/>
    </source>
</evidence>
<name>A0A7W9KNK8_9PSEU</name>
<comment type="caution">
    <text evidence="1">The sequence shown here is derived from an EMBL/GenBank/DDBJ whole genome shotgun (WGS) entry which is preliminary data.</text>
</comment>
<dbReference type="InterPro" id="IPR027266">
    <property type="entry name" value="TrmE/GcvT-like"/>
</dbReference>
<sequence>MGEGHTTTVELREVDLPHQVDLRVDPVGPAVTRIGELLGTPLPVVPNTGSEAVLWLGPDQWLVFGATEAQLRAALGDTPGSVVDVSANRVALELSGADAREVLEQGCSIDLHPRAFGPGRCAQTMLARANVVLYQVDDAPTYRLLVRPSFAGYLTSWLRDALTAVG</sequence>
<dbReference type="Gene3D" id="3.30.70.1520">
    <property type="entry name" value="Heterotetrameric sarcosine oxidase"/>
    <property type="match status" value="1"/>
</dbReference>
<dbReference type="Pfam" id="PF04268">
    <property type="entry name" value="SoxG"/>
    <property type="match status" value="1"/>
</dbReference>
<reference evidence="1 2" key="1">
    <citation type="submission" date="2020-08" db="EMBL/GenBank/DDBJ databases">
        <title>Sequencing the genomes of 1000 actinobacteria strains.</title>
        <authorList>
            <person name="Klenk H.-P."/>
        </authorList>
    </citation>
    <scope>NUCLEOTIDE SEQUENCE [LARGE SCALE GENOMIC DNA]</scope>
    <source>
        <strain evidence="1 2">DSM 43851</strain>
    </source>
</reference>
<keyword evidence="1" id="KW-0560">Oxidoreductase</keyword>
<accession>A0A7W9KNK8</accession>
<dbReference type="EC" id="1.5.3.1" evidence="1"/>
<dbReference type="GO" id="GO:0008115">
    <property type="term" value="F:sarcosine oxidase activity"/>
    <property type="evidence" value="ECO:0007669"/>
    <property type="project" value="UniProtKB-EC"/>
</dbReference>